<reference evidence="2" key="1">
    <citation type="journal article" date="2021" name="bioRxiv">
        <title>Whole Genome Assembly and Annotation of Northern Wild Rice, Zizania palustris L., Supports a Whole Genome Duplication in the Zizania Genus.</title>
        <authorList>
            <person name="Haas M."/>
            <person name="Kono T."/>
            <person name="Macchietto M."/>
            <person name="Millas R."/>
            <person name="McGilp L."/>
            <person name="Shao M."/>
            <person name="Duquette J."/>
            <person name="Hirsch C.N."/>
            <person name="Kimball J."/>
        </authorList>
    </citation>
    <scope>NUCLEOTIDE SEQUENCE</scope>
    <source>
        <tissue evidence="2">Fresh leaf tissue</tissue>
    </source>
</reference>
<name>A0A8J5RJL4_ZIZPA</name>
<evidence type="ECO:0000313" key="2">
    <source>
        <dbReference type="EMBL" id="KAG8060890.1"/>
    </source>
</evidence>
<evidence type="ECO:0008006" key="4">
    <source>
        <dbReference type="Google" id="ProtNLM"/>
    </source>
</evidence>
<comment type="caution">
    <text evidence="2">The sequence shown here is derived from an EMBL/GenBank/DDBJ whole genome shotgun (WGS) entry which is preliminary data.</text>
</comment>
<keyword evidence="3" id="KW-1185">Reference proteome</keyword>
<gene>
    <name evidence="2" type="ORF">GUJ93_ZPchr0002g26824</name>
</gene>
<accession>A0A8J5RJL4</accession>
<sequence>MAPGWGELPPLALLMLFICPCVHDHLIQRGRALHGDVRAEWCSQADGENLYLLGLRDARVPTGQRHEFVAILIDGAITMEKG</sequence>
<organism evidence="2 3">
    <name type="scientific">Zizania palustris</name>
    <name type="common">Northern wild rice</name>
    <dbReference type="NCBI Taxonomy" id="103762"/>
    <lineage>
        <taxon>Eukaryota</taxon>
        <taxon>Viridiplantae</taxon>
        <taxon>Streptophyta</taxon>
        <taxon>Embryophyta</taxon>
        <taxon>Tracheophyta</taxon>
        <taxon>Spermatophyta</taxon>
        <taxon>Magnoliopsida</taxon>
        <taxon>Liliopsida</taxon>
        <taxon>Poales</taxon>
        <taxon>Poaceae</taxon>
        <taxon>BOP clade</taxon>
        <taxon>Oryzoideae</taxon>
        <taxon>Oryzeae</taxon>
        <taxon>Zizaniinae</taxon>
        <taxon>Zizania</taxon>
    </lineage>
</organism>
<reference evidence="2" key="2">
    <citation type="submission" date="2021-02" db="EMBL/GenBank/DDBJ databases">
        <authorList>
            <person name="Kimball J.A."/>
            <person name="Haas M.W."/>
            <person name="Macchietto M."/>
            <person name="Kono T."/>
            <person name="Duquette J."/>
            <person name="Shao M."/>
        </authorList>
    </citation>
    <scope>NUCLEOTIDE SEQUENCE</scope>
    <source>
        <tissue evidence="2">Fresh leaf tissue</tissue>
    </source>
</reference>
<feature type="chain" id="PRO_5035239458" description="Secreted protein" evidence="1">
    <location>
        <begin position="25"/>
        <end position="82"/>
    </location>
</feature>
<keyword evidence="1" id="KW-0732">Signal</keyword>
<dbReference type="Proteomes" id="UP000729402">
    <property type="component" value="Unassembled WGS sequence"/>
</dbReference>
<dbReference type="EMBL" id="JAAALK010000287">
    <property type="protein sequence ID" value="KAG8060890.1"/>
    <property type="molecule type" value="Genomic_DNA"/>
</dbReference>
<proteinExistence type="predicted"/>
<evidence type="ECO:0000256" key="1">
    <source>
        <dbReference type="SAM" id="SignalP"/>
    </source>
</evidence>
<evidence type="ECO:0000313" key="3">
    <source>
        <dbReference type="Proteomes" id="UP000729402"/>
    </source>
</evidence>
<dbReference type="AlphaFoldDB" id="A0A8J5RJL4"/>
<feature type="signal peptide" evidence="1">
    <location>
        <begin position="1"/>
        <end position="24"/>
    </location>
</feature>
<protein>
    <recommendedName>
        <fullName evidence="4">Secreted protein</fullName>
    </recommendedName>
</protein>